<dbReference type="Proteomes" id="UP000837857">
    <property type="component" value="Chromosome 14"/>
</dbReference>
<dbReference type="EMBL" id="OW152826">
    <property type="protein sequence ID" value="CAH2042011.1"/>
    <property type="molecule type" value="Genomic_DNA"/>
</dbReference>
<sequence length="122" mass="13768">MFARPVLSVLFVALVIGMVFKLENTYRGFFEWNGWAWIARVSYSAYVSHATIYRLLCGNSTSLIKISLFSVVSLIGMGVLAFMVATVFWLILEAPVNQIVKICFESPAKITQHENNVDDKQD</sequence>
<reference evidence="2" key="1">
    <citation type="submission" date="2022-03" db="EMBL/GenBank/DDBJ databases">
        <authorList>
            <person name="Martin H S."/>
        </authorList>
    </citation>
    <scope>NUCLEOTIDE SEQUENCE</scope>
</reference>
<keyword evidence="1" id="KW-1133">Transmembrane helix</keyword>
<feature type="non-terminal residue" evidence="2">
    <location>
        <position position="122"/>
    </location>
</feature>
<accession>A0ABN8HZZ3</accession>
<dbReference type="PANTHER" id="PTHR11161:SF12">
    <property type="entry name" value="ACYLTRANSFERASE 3 DOMAIN-CONTAINING PROTEIN-RELATED"/>
    <property type="match status" value="1"/>
</dbReference>
<organism evidence="2 3">
    <name type="scientific">Iphiclides podalirius</name>
    <name type="common">scarce swallowtail</name>
    <dbReference type="NCBI Taxonomy" id="110791"/>
    <lineage>
        <taxon>Eukaryota</taxon>
        <taxon>Metazoa</taxon>
        <taxon>Ecdysozoa</taxon>
        <taxon>Arthropoda</taxon>
        <taxon>Hexapoda</taxon>
        <taxon>Insecta</taxon>
        <taxon>Pterygota</taxon>
        <taxon>Neoptera</taxon>
        <taxon>Endopterygota</taxon>
        <taxon>Lepidoptera</taxon>
        <taxon>Glossata</taxon>
        <taxon>Ditrysia</taxon>
        <taxon>Papilionoidea</taxon>
        <taxon>Papilionidae</taxon>
        <taxon>Papilioninae</taxon>
        <taxon>Iphiclides</taxon>
    </lineage>
</organism>
<proteinExistence type="predicted"/>
<feature type="transmembrane region" description="Helical" evidence="1">
    <location>
        <begin position="37"/>
        <end position="56"/>
    </location>
</feature>
<protein>
    <recommendedName>
        <fullName evidence="4">Acyltransferase</fullName>
    </recommendedName>
</protein>
<keyword evidence="3" id="KW-1185">Reference proteome</keyword>
<evidence type="ECO:0000256" key="1">
    <source>
        <dbReference type="SAM" id="Phobius"/>
    </source>
</evidence>
<dbReference type="PANTHER" id="PTHR11161">
    <property type="entry name" value="O-ACYLTRANSFERASE"/>
    <property type="match status" value="1"/>
</dbReference>
<keyword evidence="1" id="KW-0472">Membrane</keyword>
<keyword evidence="1" id="KW-0812">Transmembrane</keyword>
<gene>
    <name evidence="2" type="ORF">IPOD504_LOCUS3525</name>
</gene>
<evidence type="ECO:0008006" key="4">
    <source>
        <dbReference type="Google" id="ProtNLM"/>
    </source>
</evidence>
<evidence type="ECO:0000313" key="2">
    <source>
        <dbReference type="EMBL" id="CAH2042011.1"/>
    </source>
</evidence>
<feature type="transmembrane region" description="Helical" evidence="1">
    <location>
        <begin position="68"/>
        <end position="92"/>
    </location>
</feature>
<evidence type="ECO:0000313" key="3">
    <source>
        <dbReference type="Proteomes" id="UP000837857"/>
    </source>
</evidence>
<name>A0ABN8HZZ3_9NEOP</name>
<dbReference type="InterPro" id="IPR052728">
    <property type="entry name" value="O2_lipid_transport_reg"/>
</dbReference>